<dbReference type="GO" id="GO:0005886">
    <property type="term" value="C:plasma membrane"/>
    <property type="evidence" value="ECO:0007669"/>
    <property type="project" value="UniProtKB-SubCell"/>
</dbReference>
<feature type="transmembrane region" description="Helical" evidence="7">
    <location>
        <begin position="368"/>
        <end position="392"/>
    </location>
</feature>
<feature type="transmembrane region" description="Helical" evidence="7">
    <location>
        <begin position="283"/>
        <end position="300"/>
    </location>
</feature>
<feature type="transmembrane region" description="Helical" evidence="7">
    <location>
        <begin position="339"/>
        <end position="362"/>
    </location>
</feature>
<reference evidence="9 10" key="1">
    <citation type="submission" date="2017-05" db="EMBL/GenBank/DDBJ databases">
        <title>Vagococcus spp. assemblies.</title>
        <authorList>
            <person name="Gulvik C.A."/>
        </authorList>
    </citation>
    <scope>NUCLEOTIDE SEQUENCE [LARGE SCALE GENOMIC DNA]</scope>
    <source>
        <strain evidence="9 10">LMG 24798</strain>
    </source>
</reference>
<dbReference type="Proteomes" id="UP000286773">
    <property type="component" value="Unassembled WGS sequence"/>
</dbReference>
<dbReference type="RefSeq" id="WP_126813652.1">
    <property type="nucleotide sequence ID" value="NZ_NGKC01000007.1"/>
</dbReference>
<evidence type="ECO:0000256" key="7">
    <source>
        <dbReference type="SAM" id="Phobius"/>
    </source>
</evidence>
<dbReference type="InterPro" id="IPR011701">
    <property type="entry name" value="MFS"/>
</dbReference>
<dbReference type="PANTHER" id="PTHR23513:SF6">
    <property type="entry name" value="MAJOR FACILITATOR SUPERFAMILY ASSOCIATED DOMAIN-CONTAINING PROTEIN"/>
    <property type="match status" value="1"/>
</dbReference>
<dbReference type="EMBL" id="NGKC01000007">
    <property type="protein sequence ID" value="RSU11740.1"/>
    <property type="molecule type" value="Genomic_DNA"/>
</dbReference>
<gene>
    <name evidence="9" type="ORF">CBF27_07200</name>
</gene>
<organism evidence="9 10">
    <name type="scientific">Vagococcus acidifermentans</name>
    <dbReference type="NCBI Taxonomy" id="564710"/>
    <lineage>
        <taxon>Bacteria</taxon>
        <taxon>Bacillati</taxon>
        <taxon>Bacillota</taxon>
        <taxon>Bacilli</taxon>
        <taxon>Lactobacillales</taxon>
        <taxon>Enterococcaceae</taxon>
        <taxon>Vagococcus</taxon>
    </lineage>
</organism>
<evidence type="ECO:0000256" key="2">
    <source>
        <dbReference type="ARBA" id="ARBA00022448"/>
    </source>
</evidence>
<dbReference type="AlphaFoldDB" id="A0A430AUK7"/>
<dbReference type="InterPro" id="IPR020846">
    <property type="entry name" value="MFS_dom"/>
</dbReference>
<feature type="transmembrane region" description="Helical" evidence="7">
    <location>
        <begin position="167"/>
        <end position="185"/>
    </location>
</feature>
<keyword evidence="5 7" id="KW-1133">Transmembrane helix</keyword>
<feature type="transmembrane region" description="Helical" evidence="7">
    <location>
        <begin position="218"/>
        <end position="243"/>
    </location>
</feature>
<feature type="transmembrane region" description="Helical" evidence="7">
    <location>
        <begin position="255"/>
        <end position="276"/>
    </location>
</feature>
<evidence type="ECO:0000256" key="3">
    <source>
        <dbReference type="ARBA" id="ARBA00022475"/>
    </source>
</evidence>
<dbReference type="InterPro" id="IPR036259">
    <property type="entry name" value="MFS_trans_sf"/>
</dbReference>
<dbReference type="PANTHER" id="PTHR23513">
    <property type="entry name" value="INTEGRAL MEMBRANE EFFLUX PROTEIN-RELATED"/>
    <property type="match status" value="1"/>
</dbReference>
<evidence type="ECO:0000313" key="9">
    <source>
        <dbReference type="EMBL" id="RSU11740.1"/>
    </source>
</evidence>
<feature type="transmembrane region" description="Helical" evidence="7">
    <location>
        <begin position="44"/>
        <end position="63"/>
    </location>
</feature>
<dbReference type="Gene3D" id="1.20.1250.20">
    <property type="entry name" value="MFS general substrate transporter like domains"/>
    <property type="match status" value="1"/>
</dbReference>
<dbReference type="SUPFAM" id="SSF103473">
    <property type="entry name" value="MFS general substrate transporter"/>
    <property type="match status" value="1"/>
</dbReference>
<keyword evidence="3" id="KW-1003">Cell membrane</keyword>
<evidence type="ECO:0000256" key="5">
    <source>
        <dbReference type="ARBA" id="ARBA00022989"/>
    </source>
</evidence>
<keyword evidence="6 7" id="KW-0472">Membrane</keyword>
<evidence type="ECO:0000256" key="6">
    <source>
        <dbReference type="ARBA" id="ARBA00023136"/>
    </source>
</evidence>
<comment type="caution">
    <text evidence="9">The sequence shown here is derived from an EMBL/GenBank/DDBJ whole genome shotgun (WGS) entry which is preliminary data.</text>
</comment>
<evidence type="ECO:0000256" key="1">
    <source>
        <dbReference type="ARBA" id="ARBA00004651"/>
    </source>
</evidence>
<dbReference type="CDD" id="cd06173">
    <property type="entry name" value="MFS_MefA_like"/>
    <property type="match status" value="1"/>
</dbReference>
<sequence length="403" mass="45499">MNLLKTNSSFRYLLLFSITLFSINQFFLLALINITENTQNPSSTLGSAMTLLTISKIVILPISGYLVDYFKEKKILFFSSIVFVLFFLIVFWQSSFIDYSVKDIYFYAIVSGIILGMTQPSTLSIIPKIIQSNQHSEANSLFQTSSQLSQFISPSIAGFFIGNLSKSSYYLIIIFLSLFCLYFSIKMNVNYTTDFRRPVHTNKTSIAEYRIILQNSSIISLLLLTAIINFSTSGSLQVALPMFVNHELNQNTSTYGYFISIYGFGSFIGSFGSILFKKKHETLSLLLIFSAYFGFIWMIILQCLNLFFVITLLLLSGIFIGMINVLYMSVLQNSTPEHLFGRVTSVQLFFSTVLTPVSFFITGKLTSLYSASTIFSIAGLLIIFIVVFISILNKSNQYKSSNH</sequence>
<comment type="subcellular location">
    <subcellularLocation>
        <location evidence="1">Cell membrane</location>
        <topology evidence="1">Multi-pass membrane protein</topology>
    </subcellularLocation>
</comment>
<evidence type="ECO:0000256" key="4">
    <source>
        <dbReference type="ARBA" id="ARBA00022692"/>
    </source>
</evidence>
<feature type="transmembrane region" description="Helical" evidence="7">
    <location>
        <begin position="306"/>
        <end position="327"/>
    </location>
</feature>
<proteinExistence type="predicted"/>
<keyword evidence="10" id="KW-1185">Reference proteome</keyword>
<evidence type="ECO:0000313" key="10">
    <source>
        <dbReference type="Proteomes" id="UP000286773"/>
    </source>
</evidence>
<dbReference type="OrthoDB" id="2276409at2"/>
<accession>A0A430AUK7</accession>
<evidence type="ECO:0000259" key="8">
    <source>
        <dbReference type="PROSITE" id="PS50850"/>
    </source>
</evidence>
<protein>
    <recommendedName>
        <fullName evidence="8">Major facilitator superfamily (MFS) profile domain-containing protein</fullName>
    </recommendedName>
</protein>
<name>A0A430AUK7_9ENTE</name>
<dbReference type="PROSITE" id="PS50850">
    <property type="entry name" value="MFS"/>
    <property type="match status" value="1"/>
</dbReference>
<keyword evidence="4 7" id="KW-0812">Transmembrane</keyword>
<feature type="domain" description="Major facilitator superfamily (MFS) profile" evidence="8">
    <location>
        <begin position="1"/>
        <end position="397"/>
    </location>
</feature>
<feature type="transmembrane region" description="Helical" evidence="7">
    <location>
        <begin position="75"/>
        <end position="92"/>
    </location>
</feature>
<dbReference type="Pfam" id="PF07690">
    <property type="entry name" value="MFS_1"/>
    <property type="match status" value="1"/>
</dbReference>
<dbReference type="GO" id="GO:0022857">
    <property type="term" value="F:transmembrane transporter activity"/>
    <property type="evidence" value="ECO:0007669"/>
    <property type="project" value="InterPro"/>
</dbReference>
<keyword evidence="2" id="KW-0813">Transport</keyword>
<feature type="transmembrane region" description="Helical" evidence="7">
    <location>
        <begin position="12"/>
        <end position="32"/>
    </location>
</feature>